<evidence type="ECO:0000313" key="3">
    <source>
        <dbReference type="EMBL" id="KND87726.1"/>
    </source>
</evidence>
<dbReference type="SUPFAM" id="SSF52096">
    <property type="entry name" value="ClpP/crotonase"/>
    <property type="match status" value="1"/>
</dbReference>
<dbReference type="PANTHER" id="PTHR37049:SF4">
    <property type="entry name" value="RHODANESE DOMAIN-CONTAINING PROTEIN"/>
    <property type="match status" value="1"/>
</dbReference>
<dbReference type="InterPro" id="IPR029045">
    <property type="entry name" value="ClpP/crotonase-like_dom_sf"/>
</dbReference>
<dbReference type="InterPro" id="IPR056186">
    <property type="entry name" value="PDZ_CPAF-rel"/>
</dbReference>
<evidence type="ECO:0000313" key="4">
    <source>
        <dbReference type="Proteomes" id="UP000036947"/>
    </source>
</evidence>
<dbReference type="AlphaFoldDB" id="A0A0L0N124"/>
<proteinExistence type="predicted"/>
<dbReference type="Pfam" id="PF23658">
    <property type="entry name" value="PDZ_CPAF_rel"/>
    <property type="match status" value="1"/>
</dbReference>
<keyword evidence="1" id="KW-0732">Signal</keyword>
<dbReference type="OrthoDB" id="27214at2759"/>
<dbReference type="Gene3D" id="3.90.226.10">
    <property type="entry name" value="2-enoyl-CoA Hydratase, Chain A, domain 1"/>
    <property type="match status" value="1"/>
</dbReference>
<reference evidence="3 4" key="1">
    <citation type="journal article" date="2015" name="BMC Genomics">
        <title>The genome of the truffle-parasite Tolypocladium ophioglossoides and the evolution of antifungal peptaibiotics.</title>
        <authorList>
            <person name="Quandt C.A."/>
            <person name="Bushley K.E."/>
            <person name="Spatafora J.W."/>
        </authorList>
    </citation>
    <scope>NUCLEOTIDE SEQUENCE [LARGE SCALE GENOMIC DNA]</scope>
    <source>
        <strain evidence="3 4">CBS 100239</strain>
    </source>
</reference>
<feature type="chain" id="PRO_5005544555" description="CPAF-like PDZ domain-containing protein" evidence="1">
    <location>
        <begin position="22"/>
        <end position="804"/>
    </location>
</feature>
<dbReference type="Proteomes" id="UP000036947">
    <property type="component" value="Unassembled WGS sequence"/>
</dbReference>
<sequence>MLRDAIAVVALLAGGADLVAAGCAADNCLRAMRATQVPGRLESAEAFCSTFTSATVAATAIPTFAADACKPNRDGNMSFRLSSACSCVAPTTPAPTTTGTGTTTVPTTTTSVAACARASSSWAAQIQTTATPTVAAALAYECLNSVPLHKDAAIELVDAIEPYLEWQSDAAYKADPPKDYFYPGYDMFANLAKVKSNLQTDKYANEYAFQSDLYNTVVGPGHDGHYIFYPDALSKAFKWRRQRSLVSISEDGTSLPVIKLYEDVVSSPSTASAVKRINGIDAAKYVEDTINAATYNQDVDAAYNSMFYEASLKAAARITGYFAGGGRISLIYHGPNTTFTFENGTVLTLENKAAVVGNMTGVVDGASFYSAFCVPQKAAAASSSTPAASDNGVVPGYPKPVIATKDGIVSGYYLSGEGLEDVAVIVLLAFESQSPAEFQAVCRDFFAEAVAAGKTKLVIDFQGNGGGYILQGYDFFRQLFPRVQEDGFSRWKGNDAYIAVSQVVSDEIANLDPFTSSDADKINDYESWFNYRYDLNLTNDKFLTFEDKFAPHVFKNTPYTAIMRWNLTDPLTTTNDTFGLGIEISGYGKLANISQPFAAEDIVILYDGVCASTCTLASEMLRIQGGVKSVAFGGRPIEGPIQGVGGVKGSQILSFQNILSYTQRAASLTKDPKKLAEFARYSNLPIQRSTASSVNVRDQILRDNVNDGLPAQFVVENSDCRLYWQAPMINDVSEIWKAAAHAAFNGAKCAHGGIASSTHKRVSSVETNRHVMPRQRTSELIDLAVKPPIHSEDWLAMHQQKAIP</sequence>
<comment type="caution">
    <text evidence="3">The sequence shown here is derived from an EMBL/GenBank/DDBJ whole genome shotgun (WGS) entry which is preliminary data.</text>
</comment>
<dbReference type="STRING" id="1163406.A0A0L0N124"/>
<dbReference type="InterPro" id="IPR052766">
    <property type="entry name" value="S41A_metabolite_peptidase"/>
</dbReference>
<feature type="domain" description="CPAF-like PDZ" evidence="2">
    <location>
        <begin position="239"/>
        <end position="359"/>
    </location>
</feature>
<name>A0A0L0N124_TOLOC</name>
<feature type="signal peptide" evidence="1">
    <location>
        <begin position="1"/>
        <end position="21"/>
    </location>
</feature>
<keyword evidence="4" id="KW-1185">Reference proteome</keyword>
<organism evidence="3 4">
    <name type="scientific">Tolypocladium ophioglossoides (strain CBS 100239)</name>
    <name type="common">Snaketongue truffleclub</name>
    <name type="synonym">Elaphocordyceps ophioglossoides</name>
    <dbReference type="NCBI Taxonomy" id="1163406"/>
    <lineage>
        <taxon>Eukaryota</taxon>
        <taxon>Fungi</taxon>
        <taxon>Dikarya</taxon>
        <taxon>Ascomycota</taxon>
        <taxon>Pezizomycotina</taxon>
        <taxon>Sordariomycetes</taxon>
        <taxon>Hypocreomycetidae</taxon>
        <taxon>Hypocreales</taxon>
        <taxon>Ophiocordycipitaceae</taxon>
        <taxon>Tolypocladium</taxon>
    </lineage>
</organism>
<dbReference type="PANTHER" id="PTHR37049">
    <property type="entry name" value="PEPTIDASE S41 FAMILY PROTEIN"/>
    <property type="match status" value="1"/>
</dbReference>
<accession>A0A0L0N124</accession>
<dbReference type="EMBL" id="LFRF01000033">
    <property type="protein sequence ID" value="KND87726.1"/>
    <property type="molecule type" value="Genomic_DNA"/>
</dbReference>
<evidence type="ECO:0000259" key="2">
    <source>
        <dbReference type="Pfam" id="PF23658"/>
    </source>
</evidence>
<protein>
    <recommendedName>
        <fullName evidence="2">CPAF-like PDZ domain-containing protein</fullName>
    </recommendedName>
</protein>
<gene>
    <name evidence="3" type="ORF">TOPH_07644</name>
</gene>
<evidence type="ECO:0000256" key="1">
    <source>
        <dbReference type="SAM" id="SignalP"/>
    </source>
</evidence>